<sequence length="83" mass="8847">MSKGATQPTVRETADETKKYELDTNLPDEAQGKTARGKHKSKQSTEDEHDATGSVENAHQGGHGHSGHSSSRSGSDSNAEKEN</sequence>
<evidence type="ECO:0000256" key="1">
    <source>
        <dbReference type="SAM" id="MobiDB-lite"/>
    </source>
</evidence>
<feature type="compositionally biased region" description="Polar residues" evidence="1">
    <location>
        <begin position="1"/>
        <end position="10"/>
    </location>
</feature>
<name>A0A286GJF3_9BACT</name>
<organism evidence="2 3">
    <name type="scientific">Spirosoma fluviale</name>
    <dbReference type="NCBI Taxonomy" id="1597977"/>
    <lineage>
        <taxon>Bacteria</taxon>
        <taxon>Pseudomonadati</taxon>
        <taxon>Bacteroidota</taxon>
        <taxon>Cytophagia</taxon>
        <taxon>Cytophagales</taxon>
        <taxon>Cytophagaceae</taxon>
        <taxon>Spirosoma</taxon>
    </lineage>
</organism>
<dbReference type="EMBL" id="OCNH01000004">
    <property type="protein sequence ID" value="SOD95249.1"/>
    <property type="molecule type" value="Genomic_DNA"/>
</dbReference>
<evidence type="ECO:0000313" key="3">
    <source>
        <dbReference type="Proteomes" id="UP000219452"/>
    </source>
</evidence>
<feature type="region of interest" description="Disordered" evidence="1">
    <location>
        <begin position="1"/>
        <end position="83"/>
    </location>
</feature>
<protein>
    <submittedName>
        <fullName evidence="2">Uncharacterized protein</fullName>
    </submittedName>
</protein>
<proteinExistence type="predicted"/>
<evidence type="ECO:0000313" key="2">
    <source>
        <dbReference type="EMBL" id="SOD95249.1"/>
    </source>
</evidence>
<keyword evidence="3" id="KW-1185">Reference proteome</keyword>
<feature type="compositionally biased region" description="Basic and acidic residues" evidence="1">
    <location>
        <begin position="12"/>
        <end position="22"/>
    </location>
</feature>
<dbReference type="RefSeq" id="WP_245877951.1">
    <property type="nucleotide sequence ID" value="NZ_OCNH01000004.1"/>
</dbReference>
<dbReference type="Proteomes" id="UP000219452">
    <property type="component" value="Unassembled WGS sequence"/>
</dbReference>
<dbReference type="AlphaFoldDB" id="A0A286GJF3"/>
<feature type="compositionally biased region" description="Low complexity" evidence="1">
    <location>
        <begin position="67"/>
        <end position="77"/>
    </location>
</feature>
<accession>A0A286GJF3</accession>
<gene>
    <name evidence="2" type="ORF">SAMN06269250_4793</name>
</gene>
<reference evidence="3" key="1">
    <citation type="submission" date="2017-09" db="EMBL/GenBank/DDBJ databases">
        <authorList>
            <person name="Varghese N."/>
            <person name="Submissions S."/>
        </authorList>
    </citation>
    <scope>NUCLEOTIDE SEQUENCE [LARGE SCALE GENOMIC DNA]</scope>
    <source>
        <strain evidence="3">DSM 29961</strain>
    </source>
</reference>